<proteinExistence type="predicted"/>
<dbReference type="Gene3D" id="3.60.40.10">
    <property type="entry name" value="PPM-type phosphatase domain"/>
    <property type="match status" value="1"/>
</dbReference>
<keyword evidence="1" id="KW-0378">Hydrolase</keyword>
<evidence type="ECO:0000256" key="1">
    <source>
        <dbReference type="ARBA" id="ARBA00022801"/>
    </source>
</evidence>
<dbReference type="Proteomes" id="UP000287872">
    <property type="component" value="Unassembled WGS sequence"/>
</dbReference>
<dbReference type="SUPFAM" id="SSF81606">
    <property type="entry name" value="PP2C-like"/>
    <property type="match status" value="1"/>
</dbReference>
<dbReference type="InterPro" id="IPR052016">
    <property type="entry name" value="Bact_Sigma-Reg"/>
</dbReference>
<dbReference type="GO" id="GO:0016791">
    <property type="term" value="F:phosphatase activity"/>
    <property type="evidence" value="ECO:0007669"/>
    <property type="project" value="TreeGrafter"/>
</dbReference>
<dbReference type="AlphaFoldDB" id="A0A401UKY7"/>
<dbReference type="EMBL" id="BHYK01000008">
    <property type="protein sequence ID" value="GCD10165.1"/>
    <property type="molecule type" value="Genomic_DNA"/>
</dbReference>
<dbReference type="PANTHER" id="PTHR43156:SF2">
    <property type="entry name" value="STAGE II SPORULATION PROTEIN E"/>
    <property type="match status" value="1"/>
</dbReference>
<dbReference type="InterPro" id="IPR001932">
    <property type="entry name" value="PPM-type_phosphatase-like_dom"/>
</dbReference>
<feature type="domain" description="PPM-type phosphatase" evidence="2">
    <location>
        <begin position="7"/>
        <end position="221"/>
    </location>
</feature>
<evidence type="ECO:0000259" key="2">
    <source>
        <dbReference type="SMART" id="SM00331"/>
    </source>
</evidence>
<gene>
    <name evidence="3" type="ORF">Ctaglu_17880</name>
</gene>
<accession>A0A401UKY7</accession>
<name>A0A401UKY7_9CLOT</name>
<dbReference type="PANTHER" id="PTHR43156">
    <property type="entry name" value="STAGE II SPORULATION PROTEIN E-RELATED"/>
    <property type="match status" value="1"/>
</dbReference>
<dbReference type="InterPro" id="IPR036457">
    <property type="entry name" value="PPM-type-like_dom_sf"/>
</dbReference>
<comment type="caution">
    <text evidence="3">The sequence shown here is derived from an EMBL/GenBank/DDBJ whole genome shotgun (WGS) entry which is preliminary data.</text>
</comment>
<evidence type="ECO:0000313" key="4">
    <source>
        <dbReference type="Proteomes" id="UP000287872"/>
    </source>
</evidence>
<keyword evidence="4" id="KW-1185">Reference proteome</keyword>
<evidence type="ECO:0000313" key="3">
    <source>
        <dbReference type="EMBL" id="GCD10165.1"/>
    </source>
</evidence>
<protein>
    <submittedName>
        <fullName evidence="3">Serine/threonine phosphatase</fullName>
    </submittedName>
</protein>
<sequence length="393" mass="44007">MNKKELFIDVAYDSLIKKDEELCGDRVEIIRLKDSTIIVMADGLGSGVKANILASLTSKIASTMLKEGADIYETVDTIVNTLPVCKVREIAYCTFTLMKIYNDGRVYIAEYDNPPFFLIRNSKGIEIEKKESIINEKKVFESQFVLEEGDVITVVSDGCIHAGIGNILNLGWSWDNVQNYLIRNTKCRRSAKNIEKDLIQVCWDLYGGKPGDDTTVVCVKARKSEVIDLFTGPPKDARNDSYAIKEFMKGTGKKIICGGTTSNIVRRELGLELKVNLDFYDKDVPPTATMEGIDLITEGVLTLSKAIEKLSNYEASFESQETYCDLDGLDGASRLVKMLIEDCTHFNLWVGKAINPAHQNPNFPIDLSIKLKLVEQLIGYMKKLGKHVNINYL</sequence>
<dbReference type="SMART" id="SM00331">
    <property type="entry name" value="PP2C_SIG"/>
    <property type="match status" value="1"/>
</dbReference>
<dbReference type="Pfam" id="PF07228">
    <property type="entry name" value="SpoIIE"/>
    <property type="match status" value="1"/>
</dbReference>
<reference evidence="3 4" key="1">
    <citation type="submission" date="2018-11" db="EMBL/GenBank/DDBJ databases">
        <title>Genome sequencing and assembly of Clostridium tagluense strain A121.</title>
        <authorList>
            <person name="Murakami T."/>
            <person name="Segawa T."/>
            <person name="Shcherbakova V.A."/>
            <person name="Mori H."/>
            <person name="Yoshimura Y."/>
        </authorList>
    </citation>
    <scope>NUCLEOTIDE SEQUENCE [LARGE SCALE GENOMIC DNA]</scope>
    <source>
        <strain evidence="3 4">A121</strain>
    </source>
</reference>
<organism evidence="3 4">
    <name type="scientific">Clostridium tagluense</name>
    <dbReference type="NCBI Taxonomy" id="360422"/>
    <lineage>
        <taxon>Bacteria</taxon>
        <taxon>Bacillati</taxon>
        <taxon>Bacillota</taxon>
        <taxon>Clostridia</taxon>
        <taxon>Eubacteriales</taxon>
        <taxon>Clostridiaceae</taxon>
        <taxon>Clostridium</taxon>
    </lineage>
</organism>